<keyword evidence="4" id="KW-1185">Reference proteome</keyword>
<evidence type="ECO:0000313" key="3">
    <source>
        <dbReference type="EMBL" id="MBT0767337.1"/>
    </source>
</evidence>
<feature type="domain" description="ArsA/GET3 Anion-transporting ATPase-like" evidence="2">
    <location>
        <begin position="39"/>
        <end position="220"/>
    </location>
</feature>
<dbReference type="PANTHER" id="PTHR10803:SF31">
    <property type="entry name" value="ATPASE RV3679-RELATED"/>
    <property type="match status" value="1"/>
</dbReference>
<dbReference type="Gene3D" id="3.40.50.300">
    <property type="entry name" value="P-loop containing nucleotide triphosphate hydrolases"/>
    <property type="match status" value="1"/>
</dbReference>
<sequence>MASQGSRTGSSGPRRARPAHSIPALAPDGRETDWPGVRLHIVTGKGGTGKTTVAAALALALASGGKRTLLAEVEGRQSIARLFDVPPLPYEETRVAAAPGGGELYGLSVDPKAALLDYLEMFYRLGRAGRMLEKIGAVDFATTIAPGVRDVLLTGKVYEAVRRRETVRDRSAEVERPVYDAVVMDAPPTGRITRFLNVNEEVAGLAKVGPIRNQANSIMTLLRSGQTAVHLVSVLEEMPVQETADAVAELDEIGLPVGGVFVNMVREPFLPPEALDAATRGDLDRAQVLAGLSVAGLGRRSRATGNDTSHAALATALLEEAAGHGARVAMEHTERGELLSLGRPVYELPALAGGVDMGALYQLAARLGEQGAA</sequence>
<dbReference type="Pfam" id="PF02374">
    <property type="entry name" value="ArsA_ATPase"/>
    <property type="match status" value="1"/>
</dbReference>
<reference evidence="3 4" key="1">
    <citation type="submission" date="2021-05" db="EMBL/GenBank/DDBJ databases">
        <title>Kineosporia and Streptomyces sp. nov. two new marine actinobacteria isolated from Coral.</title>
        <authorList>
            <person name="Buangrab K."/>
            <person name="Sutthacheep M."/>
            <person name="Yeemin T."/>
            <person name="Harunari E."/>
            <person name="Igarashi Y."/>
            <person name="Kanchanasin P."/>
            <person name="Tanasupawat S."/>
            <person name="Phongsopitanun W."/>
        </authorList>
    </citation>
    <scope>NUCLEOTIDE SEQUENCE [LARGE SCALE GENOMIC DNA]</scope>
    <source>
        <strain evidence="3 4">J2-2</strain>
    </source>
</reference>
<organism evidence="3 4">
    <name type="scientific">Kineosporia corallincola</name>
    <dbReference type="NCBI Taxonomy" id="2835133"/>
    <lineage>
        <taxon>Bacteria</taxon>
        <taxon>Bacillati</taxon>
        <taxon>Actinomycetota</taxon>
        <taxon>Actinomycetes</taxon>
        <taxon>Kineosporiales</taxon>
        <taxon>Kineosporiaceae</taxon>
        <taxon>Kineosporia</taxon>
    </lineage>
</organism>
<dbReference type="InterPro" id="IPR027417">
    <property type="entry name" value="P-loop_NTPase"/>
</dbReference>
<proteinExistence type="predicted"/>
<dbReference type="SUPFAM" id="SSF52540">
    <property type="entry name" value="P-loop containing nucleoside triphosphate hydrolases"/>
    <property type="match status" value="1"/>
</dbReference>
<gene>
    <name evidence="3" type="ORF">KIH74_00280</name>
</gene>
<accession>A0ABS5T8D8</accession>
<feature type="compositionally biased region" description="Polar residues" evidence="1">
    <location>
        <begin position="1"/>
        <end position="11"/>
    </location>
</feature>
<protein>
    <recommendedName>
        <fullName evidence="2">ArsA/GET3 Anion-transporting ATPase-like domain-containing protein</fullName>
    </recommendedName>
</protein>
<evidence type="ECO:0000256" key="1">
    <source>
        <dbReference type="SAM" id="MobiDB-lite"/>
    </source>
</evidence>
<feature type="region of interest" description="Disordered" evidence="1">
    <location>
        <begin position="1"/>
        <end position="31"/>
    </location>
</feature>
<evidence type="ECO:0000313" key="4">
    <source>
        <dbReference type="Proteomes" id="UP001197247"/>
    </source>
</evidence>
<comment type="caution">
    <text evidence="3">The sequence shown here is derived from an EMBL/GenBank/DDBJ whole genome shotgun (WGS) entry which is preliminary data.</text>
</comment>
<dbReference type="InterPro" id="IPR016300">
    <property type="entry name" value="ATPase_ArsA/GET3"/>
</dbReference>
<dbReference type="EMBL" id="JAHBAY010000001">
    <property type="protein sequence ID" value="MBT0767337.1"/>
    <property type="molecule type" value="Genomic_DNA"/>
</dbReference>
<evidence type="ECO:0000259" key="2">
    <source>
        <dbReference type="Pfam" id="PF02374"/>
    </source>
</evidence>
<dbReference type="PANTHER" id="PTHR10803">
    <property type="entry name" value="ARSENICAL PUMP-DRIVING ATPASE ARSENITE-TRANSLOCATING ATPASE"/>
    <property type="match status" value="1"/>
</dbReference>
<dbReference type="InterPro" id="IPR025723">
    <property type="entry name" value="ArsA/GET3_ATPase-like"/>
</dbReference>
<name>A0ABS5T8D8_9ACTN</name>
<dbReference type="Proteomes" id="UP001197247">
    <property type="component" value="Unassembled WGS sequence"/>
</dbReference>